<evidence type="ECO:0000313" key="10">
    <source>
        <dbReference type="Proteomes" id="UP000271533"/>
    </source>
</evidence>
<dbReference type="InterPro" id="IPR006145">
    <property type="entry name" value="PsdUridine_synth_RsuA/RluA"/>
</dbReference>
<evidence type="ECO:0000259" key="8">
    <source>
        <dbReference type="SMART" id="SM00363"/>
    </source>
</evidence>
<dbReference type="Gene3D" id="3.30.70.580">
    <property type="entry name" value="Pseudouridine synthase I, catalytic domain, N-terminal subdomain"/>
    <property type="match status" value="1"/>
</dbReference>
<dbReference type="CDD" id="cd00165">
    <property type="entry name" value="S4"/>
    <property type="match status" value="1"/>
</dbReference>
<dbReference type="InterPro" id="IPR018496">
    <property type="entry name" value="PsdUridine_synth_RsuA/RluB_CS"/>
</dbReference>
<dbReference type="PROSITE" id="PS01149">
    <property type="entry name" value="PSI_RSU"/>
    <property type="match status" value="1"/>
</dbReference>
<dbReference type="SUPFAM" id="SSF55120">
    <property type="entry name" value="Pseudouridine synthase"/>
    <property type="match status" value="1"/>
</dbReference>
<dbReference type="Pfam" id="PF01479">
    <property type="entry name" value="S4"/>
    <property type="match status" value="1"/>
</dbReference>
<dbReference type="GO" id="GO:0000455">
    <property type="term" value="P:enzyme-directed rRNA pseudouridine synthesis"/>
    <property type="evidence" value="ECO:0007669"/>
    <property type="project" value="UniProtKB-ARBA"/>
</dbReference>
<comment type="function">
    <text evidence="5">Responsible for synthesis of pseudouridine from uracil-2605 in 23S ribosomal RNA.</text>
</comment>
<evidence type="ECO:0000256" key="4">
    <source>
        <dbReference type="ARBA" id="ARBA00036944"/>
    </source>
</evidence>
<gene>
    <name evidence="9" type="ORF">D8S97_02345</name>
</gene>
<dbReference type="InterPro" id="IPR036986">
    <property type="entry name" value="S4_RNA-bd_sf"/>
</dbReference>
<proteinExistence type="inferred from homology"/>
<evidence type="ECO:0000313" key="9">
    <source>
        <dbReference type="EMBL" id="AYN24783.1"/>
    </source>
</evidence>
<name>A0A3G2I6N5_BUCRM</name>
<dbReference type="SUPFAM" id="SSF55174">
    <property type="entry name" value="Alpha-L RNA-binding motif"/>
    <property type="match status" value="1"/>
</dbReference>
<accession>A0A3G2I6N5</accession>
<keyword evidence="3 7" id="KW-0413">Isomerase</keyword>
<sequence>MTEKIQKLLSNLGYGSRRFIEYMIKCGNISINGKKATIGQYLNKNNPGEILINNKKIVVRGKDNKTKVLIYNKPIGEICTRSDFQKRLTVFDKLPKLNLNRWVSIGRLDINTKGLLLFTNNGVLANKLMHPRNQIEREYNIRIFGEINQNKINILKKGVKIAHDYVSFKEIIPLYSKKEGKNKWFKGILCEGKNREIRLMLKSVKCQVSQLIRVRYGNIILPKSLKEGQWIMLNSIISKNLYNLINFKKK</sequence>
<dbReference type="Gene3D" id="3.30.70.1560">
    <property type="entry name" value="Alpha-L RNA-binding motif"/>
    <property type="match status" value="1"/>
</dbReference>
<evidence type="ECO:0000256" key="2">
    <source>
        <dbReference type="ARBA" id="ARBA00022884"/>
    </source>
</evidence>
<protein>
    <recommendedName>
        <fullName evidence="7">Pseudouridine synthase</fullName>
        <ecNumber evidence="7">5.4.99.-</ecNumber>
    </recommendedName>
</protein>
<dbReference type="AlphaFoldDB" id="A0A3G2I6N5"/>
<evidence type="ECO:0000256" key="6">
    <source>
        <dbReference type="PROSITE-ProRule" id="PRU00182"/>
    </source>
</evidence>
<dbReference type="NCBIfam" id="TIGR00093">
    <property type="entry name" value="pseudouridine synthase"/>
    <property type="match status" value="1"/>
</dbReference>
<dbReference type="GO" id="GO:0160139">
    <property type="term" value="F:23S rRNA pseudouridine(2605) synthase activity"/>
    <property type="evidence" value="ECO:0007669"/>
    <property type="project" value="UniProtKB-EC"/>
</dbReference>
<dbReference type="SMART" id="SM00363">
    <property type="entry name" value="S4"/>
    <property type="match status" value="1"/>
</dbReference>
<dbReference type="InterPro" id="IPR000748">
    <property type="entry name" value="PsdUridine_synth_RsuA/RluB/E/F"/>
</dbReference>
<dbReference type="InterPro" id="IPR020103">
    <property type="entry name" value="PsdUridine_synth_cat_dom_sf"/>
</dbReference>
<comment type="catalytic activity">
    <reaction evidence="4">
        <text>uridine(2605) in 23S rRNA = pseudouridine(2605) in 23S rRNA</text>
        <dbReference type="Rhea" id="RHEA:42520"/>
        <dbReference type="Rhea" id="RHEA-COMP:10095"/>
        <dbReference type="Rhea" id="RHEA-COMP:10096"/>
        <dbReference type="ChEBI" id="CHEBI:65314"/>
        <dbReference type="ChEBI" id="CHEBI:65315"/>
        <dbReference type="EC" id="5.4.99.22"/>
    </reaction>
</comment>
<feature type="domain" description="RNA-binding S4" evidence="8">
    <location>
        <begin position="3"/>
        <end position="74"/>
    </location>
</feature>
<dbReference type="InterPro" id="IPR050343">
    <property type="entry name" value="RsuA_PseudoU_synthase"/>
</dbReference>
<dbReference type="InterPro" id="IPR020094">
    <property type="entry name" value="TruA/RsuA/RluB/E/F_N"/>
</dbReference>
<dbReference type="PANTHER" id="PTHR47683">
    <property type="entry name" value="PSEUDOURIDINE SYNTHASE FAMILY PROTEIN-RELATED"/>
    <property type="match status" value="1"/>
</dbReference>
<comment type="similarity">
    <text evidence="1 7">Belongs to the pseudouridine synthase RsuA family.</text>
</comment>
<dbReference type="OrthoDB" id="9807213at2"/>
<dbReference type="RefSeq" id="WP_158361348.1">
    <property type="nucleotide sequence ID" value="NZ_CP032759.1"/>
</dbReference>
<dbReference type="Gene3D" id="3.10.290.10">
    <property type="entry name" value="RNA-binding S4 domain"/>
    <property type="match status" value="1"/>
</dbReference>
<reference evidence="9 10" key="1">
    <citation type="submission" date="2018-10" db="EMBL/GenBank/DDBJ databases">
        <title>Genome sequence of the corn leaf aphid (Rhopalosiphum maidis Fitch).</title>
        <authorList>
            <person name="Chen W."/>
            <person name="Shakir S."/>
            <person name="Bigham M."/>
            <person name="Fei Z."/>
            <person name="Jander G."/>
        </authorList>
    </citation>
    <scope>NUCLEOTIDE SEQUENCE [LARGE SCALE GENOMIC DNA]</scope>
    <source>
        <strain evidence="9 10">BTI</strain>
    </source>
</reference>
<dbReference type="EC" id="5.4.99.-" evidence="7"/>
<dbReference type="PROSITE" id="PS50889">
    <property type="entry name" value="S4"/>
    <property type="match status" value="1"/>
</dbReference>
<evidence type="ECO:0000256" key="3">
    <source>
        <dbReference type="ARBA" id="ARBA00023235"/>
    </source>
</evidence>
<evidence type="ECO:0000256" key="7">
    <source>
        <dbReference type="RuleBase" id="RU003887"/>
    </source>
</evidence>
<dbReference type="Proteomes" id="UP000271533">
    <property type="component" value="Chromosome"/>
</dbReference>
<dbReference type="EMBL" id="CP032759">
    <property type="protein sequence ID" value="AYN24783.1"/>
    <property type="molecule type" value="Genomic_DNA"/>
</dbReference>
<organism evidence="9 10">
    <name type="scientific">Buchnera aphidicola subsp. Rhopalosiphum maidis</name>
    <dbReference type="NCBI Taxonomy" id="118109"/>
    <lineage>
        <taxon>Bacteria</taxon>
        <taxon>Pseudomonadati</taxon>
        <taxon>Pseudomonadota</taxon>
        <taxon>Gammaproteobacteria</taxon>
        <taxon>Enterobacterales</taxon>
        <taxon>Erwiniaceae</taxon>
        <taxon>Buchnera</taxon>
    </lineage>
</organism>
<dbReference type="PANTHER" id="PTHR47683:SF3">
    <property type="entry name" value="RIBOSOMAL LARGE SUBUNIT PSEUDOURIDINE SYNTHASE B"/>
    <property type="match status" value="1"/>
</dbReference>
<dbReference type="Pfam" id="PF00849">
    <property type="entry name" value="PseudoU_synth_2"/>
    <property type="match status" value="1"/>
</dbReference>
<dbReference type="GO" id="GO:0003723">
    <property type="term" value="F:RNA binding"/>
    <property type="evidence" value="ECO:0007669"/>
    <property type="project" value="UniProtKB-KW"/>
</dbReference>
<evidence type="ECO:0000256" key="5">
    <source>
        <dbReference type="ARBA" id="ARBA00037383"/>
    </source>
</evidence>
<evidence type="ECO:0000256" key="1">
    <source>
        <dbReference type="ARBA" id="ARBA00008348"/>
    </source>
</evidence>
<keyword evidence="2 6" id="KW-0694">RNA-binding</keyword>
<dbReference type="InterPro" id="IPR002942">
    <property type="entry name" value="S4_RNA-bd"/>
</dbReference>
<dbReference type="InterPro" id="IPR042092">
    <property type="entry name" value="PsdUridine_s_RsuA/RluB/E/F_cat"/>
</dbReference>